<dbReference type="AlphaFoldDB" id="A0A484FI76"/>
<organism evidence="1 2">
    <name type="scientific">Colletotrichum orbiculare (strain 104-T / ATCC 96160 / CBS 514.97 / LARS 414 / MAFF 240422)</name>
    <name type="common">Cucumber anthracnose fungus</name>
    <name type="synonym">Colletotrichum lagenarium</name>
    <dbReference type="NCBI Taxonomy" id="1213857"/>
    <lineage>
        <taxon>Eukaryota</taxon>
        <taxon>Fungi</taxon>
        <taxon>Dikarya</taxon>
        <taxon>Ascomycota</taxon>
        <taxon>Pezizomycotina</taxon>
        <taxon>Sordariomycetes</taxon>
        <taxon>Hypocreomycetidae</taxon>
        <taxon>Glomerellales</taxon>
        <taxon>Glomerellaceae</taxon>
        <taxon>Colletotrichum</taxon>
        <taxon>Colletotrichum orbiculare species complex</taxon>
    </lineage>
</organism>
<evidence type="ECO:0000313" key="2">
    <source>
        <dbReference type="Proteomes" id="UP000014480"/>
    </source>
</evidence>
<sequence length="71" mass="7736">MGEGKVRYTKAGLGQAEVKGGLSPVAYRLPLVARYSGSGTLRLGRATKYCRPRHFCDLDFLTEELITTTTG</sequence>
<name>A0A484FI76_COLOR</name>
<comment type="caution">
    <text evidence="1">The sequence shown here is derived from an EMBL/GenBank/DDBJ whole genome shotgun (WGS) entry which is preliminary data.</text>
</comment>
<evidence type="ECO:0000313" key="1">
    <source>
        <dbReference type="EMBL" id="TDZ16587.1"/>
    </source>
</evidence>
<keyword evidence="2" id="KW-1185">Reference proteome</keyword>
<accession>A0A484FI76</accession>
<dbReference type="Proteomes" id="UP000014480">
    <property type="component" value="Unassembled WGS sequence"/>
</dbReference>
<proteinExistence type="predicted"/>
<gene>
    <name evidence="1" type="ORF">Cob_v010470</name>
</gene>
<dbReference type="EMBL" id="AMCV02000034">
    <property type="protein sequence ID" value="TDZ16587.1"/>
    <property type="molecule type" value="Genomic_DNA"/>
</dbReference>
<reference evidence="2" key="1">
    <citation type="journal article" date="2013" name="New Phytol.">
        <title>Comparative genomic and transcriptomic analyses reveal the hemibiotrophic stage shift of Colletotrichum fungi.</title>
        <authorList>
            <person name="Gan P."/>
            <person name="Ikeda K."/>
            <person name="Irieda H."/>
            <person name="Narusaka M."/>
            <person name="O'Connell R.J."/>
            <person name="Narusaka Y."/>
            <person name="Takano Y."/>
            <person name="Kubo Y."/>
            <person name="Shirasu K."/>
        </authorList>
    </citation>
    <scope>NUCLEOTIDE SEQUENCE [LARGE SCALE GENOMIC DNA]</scope>
    <source>
        <strain evidence="2">104-T / ATCC 96160 / CBS 514.97 / LARS 414 / MAFF 240422</strain>
    </source>
</reference>
<reference evidence="2" key="2">
    <citation type="journal article" date="2019" name="Mol. Plant Microbe Interact.">
        <title>Genome sequence resources for four phytopathogenic fungi from the Colletotrichum orbiculare species complex.</title>
        <authorList>
            <person name="Gan P."/>
            <person name="Tsushima A."/>
            <person name="Narusaka M."/>
            <person name="Narusaka Y."/>
            <person name="Takano Y."/>
            <person name="Kubo Y."/>
            <person name="Shirasu K."/>
        </authorList>
    </citation>
    <scope>GENOME REANNOTATION</scope>
    <source>
        <strain evidence="2">104-T / ATCC 96160 / CBS 514.97 / LARS 414 / MAFF 240422</strain>
    </source>
</reference>
<protein>
    <submittedName>
        <fullName evidence="1">Uncharacterized protein</fullName>
    </submittedName>
</protein>